<dbReference type="SMART" id="SM00428">
    <property type="entry name" value="H3"/>
    <property type="match status" value="1"/>
</dbReference>
<dbReference type="Proteomes" id="UP000008225">
    <property type="component" value="Chromosome 13"/>
</dbReference>
<evidence type="ECO:0000256" key="1">
    <source>
        <dbReference type="ARBA" id="ARBA00010343"/>
    </source>
</evidence>
<reference evidence="4 5" key="1">
    <citation type="submission" date="2009-03" db="EMBL/GenBank/DDBJ databases">
        <authorList>
            <person name="Warren W."/>
            <person name="Ye L."/>
            <person name="Minx P."/>
            <person name="Worley K."/>
            <person name="Gibbs R."/>
            <person name="Wilson R.K."/>
        </authorList>
    </citation>
    <scope>NUCLEOTIDE SEQUENCE [LARGE SCALE GENOMIC DNA]</scope>
</reference>
<dbReference type="InterPro" id="IPR007125">
    <property type="entry name" value="H2A/H2B/H3"/>
</dbReference>
<evidence type="ECO:0000313" key="5">
    <source>
        <dbReference type="Proteomes" id="UP000008225"/>
    </source>
</evidence>
<dbReference type="Pfam" id="PF00125">
    <property type="entry name" value="Histone"/>
    <property type="match status" value="1"/>
</dbReference>
<dbReference type="PRINTS" id="PR00622">
    <property type="entry name" value="HISTONEH3"/>
</dbReference>
<dbReference type="GO" id="GO:0003677">
    <property type="term" value="F:DNA binding"/>
    <property type="evidence" value="ECO:0007669"/>
    <property type="project" value="InterPro"/>
</dbReference>
<dbReference type="Gene3D" id="1.10.20.10">
    <property type="entry name" value="Histone, subunit A"/>
    <property type="match status" value="1"/>
</dbReference>
<keyword evidence="2" id="KW-0488">Methylation</keyword>
<evidence type="ECO:0000313" key="4">
    <source>
        <dbReference type="Ensembl" id="ENSCJAP00000092289.1"/>
    </source>
</evidence>
<feature type="domain" description="Core Histone H2A/H2B/H3" evidence="3">
    <location>
        <begin position="9"/>
        <end position="59"/>
    </location>
</feature>
<dbReference type="GeneTree" id="ENSGT01150000287000"/>
<dbReference type="PANTHER" id="PTHR11426">
    <property type="entry name" value="HISTONE H3"/>
    <property type="match status" value="1"/>
</dbReference>
<dbReference type="InterPro" id="IPR009072">
    <property type="entry name" value="Histone-fold"/>
</dbReference>
<organism evidence="4 5">
    <name type="scientific">Callithrix jacchus</name>
    <name type="common">White-tufted-ear marmoset</name>
    <name type="synonym">Simia Jacchus</name>
    <dbReference type="NCBI Taxonomy" id="9483"/>
    <lineage>
        <taxon>Eukaryota</taxon>
        <taxon>Metazoa</taxon>
        <taxon>Chordata</taxon>
        <taxon>Craniata</taxon>
        <taxon>Vertebrata</taxon>
        <taxon>Euteleostomi</taxon>
        <taxon>Mammalia</taxon>
        <taxon>Eutheria</taxon>
        <taxon>Euarchontoglires</taxon>
        <taxon>Primates</taxon>
        <taxon>Haplorrhini</taxon>
        <taxon>Platyrrhini</taxon>
        <taxon>Cebidae</taxon>
        <taxon>Callitrichinae</taxon>
        <taxon>Callithrix</taxon>
        <taxon>Callithrix</taxon>
    </lineage>
</organism>
<dbReference type="AlphaFoldDB" id="A0A8I3X3F1"/>
<accession>A0A8I3X3F1</accession>
<protein>
    <recommendedName>
        <fullName evidence="3">Core Histone H2A/H2B/H3 domain-containing protein</fullName>
    </recommendedName>
</protein>
<dbReference type="GO" id="GO:0046982">
    <property type="term" value="F:protein heterodimerization activity"/>
    <property type="evidence" value="ECO:0007669"/>
    <property type="project" value="InterPro"/>
</dbReference>
<evidence type="ECO:0000259" key="3">
    <source>
        <dbReference type="Pfam" id="PF00125"/>
    </source>
</evidence>
<dbReference type="InterPro" id="IPR000164">
    <property type="entry name" value="Histone_H3/CENP-A"/>
</dbReference>
<dbReference type="Ensembl" id="ENSCJAT00000129027.1">
    <property type="protein sequence ID" value="ENSCJAP00000092289.1"/>
    <property type="gene ID" value="ENSCJAG00000082931.1"/>
</dbReference>
<comment type="similarity">
    <text evidence="1">Belongs to the histone H3 family.</text>
</comment>
<keyword evidence="5" id="KW-1185">Reference proteome</keyword>
<reference evidence="4" key="3">
    <citation type="submission" date="2025-09" db="UniProtKB">
        <authorList>
            <consortium name="Ensembl"/>
        </authorList>
    </citation>
    <scope>IDENTIFICATION</scope>
</reference>
<proteinExistence type="inferred from homology"/>
<name>A0A8I3X3F1_CALJA</name>
<dbReference type="SUPFAM" id="SSF47113">
    <property type="entry name" value="Histone-fold"/>
    <property type="match status" value="1"/>
</dbReference>
<reference evidence="4" key="2">
    <citation type="submission" date="2025-08" db="UniProtKB">
        <authorList>
            <consortium name="Ensembl"/>
        </authorList>
    </citation>
    <scope>IDENTIFICATION</scope>
</reference>
<dbReference type="GO" id="GO:0030527">
    <property type="term" value="F:structural constituent of chromatin"/>
    <property type="evidence" value="ECO:0007669"/>
    <property type="project" value="InterPro"/>
</dbReference>
<dbReference type="GO" id="GO:0000786">
    <property type="term" value="C:nucleosome"/>
    <property type="evidence" value="ECO:0007669"/>
    <property type="project" value="InterPro"/>
</dbReference>
<evidence type="ECO:0000256" key="2">
    <source>
        <dbReference type="ARBA" id="ARBA00022481"/>
    </source>
</evidence>
<sequence length="113" mass="13556">MKKPHRCRPGTVAHHEIRRYQKSTKLLIRKFPFQSLRREIAQDFKTDLRFHAAIHALQEDLRFAGKWIIPSHRTDDIDWWQDSSSPIPFLLPFIAPQKRVESHLRFEEMLSLI</sequence>